<dbReference type="EMBL" id="JADPRT010000017">
    <property type="protein sequence ID" value="MBF9072656.1"/>
    <property type="molecule type" value="Genomic_DNA"/>
</dbReference>
<feature type="compositionally biased region" description="Basic and acidic residues" evidence="1">
    <location>
        <begin position="151"/>
        <end position="160"/>
    </location>
</feature>
<evidence type="ECO:0000256" key="1">
    <source>
        <dbReference type="SAM" id="MobiDB-lite"/>
    </source>
</evidence>
<dbReference type="Proteomes" id="UP000657385">
    <property type="component" value="Unassembled WGS sequence"/>
</dbReference>
<keyword evidence="4" id="KW-1185">Reference proteome</keyword>
<feature type="region of interest" description="Disordered" evidence="1">
    <location>
        <begin position="24"/>
        <end position="160"/>
    </location>
</feature>
<keyword evidence="2" id="KW-0732">Signal</keyword>
<reference evidence="3" key="1">
    <citation type="submission" date="2020-11" db="EMBL/GenBank/DDBJ databases">
        <title>Isolation and identification of active actinomycetes.</title>
        <authorList>
            <person name="Yu B."/>
        </authorList>
    </citation>
    <scope>NUCLEOTIDE SEQUENCE</scope>
    <source>
        <strain evidence="3">NEAU-YB345</strain>
    </source>
</reference>
<evidence type="ECO:0000313" key="3">
    <source>
        <dbReference type="EMBL" id="MBF9072656.1"/>
    </source>
</evidence>
<name>A0A931B9Q8_9ACTN</name>
<dbReference type="AlphaFoldDB" id="A0A931B9Q8"/>
<comment type="caution">
    <text evidence="3">The sequence shown here is derived from an EMBL/GenBank/DDBJ whole genome shotgun (WGS) entry which is preliminary data.</text>
</comment>
<evidence type="ECO:0008006" key="5">
    <source>
        <dbReference type="Google" id="ProtNLM"/>
    </source>
</evidence>
<feature type="compositionally biased region" description="Basic and acidic residues" evidence="1">
    <location>
        <begin position="97"/>
        <end position="107"/>
    </location>
</feature>
<proteinExistence type="predicted"/>
<feature type="compositionally biased region" description="Basic and acidic residues" evidence="1">
    <location>
        <begin position="50"/>
        <end position="76"/>
    </location>
</feature>
<evidence type="ECO:0000256" key="2">
    <source>
        <dbReference type="SAM" id="SignalP"/>
    </source>
</evidence>
<feature type="chain" id="PRO_5036850811" description="Secreted protein" evidence="2">
    <location>
        <begin position="22"/>
        <end position="160"/>
    </location>
</feature>
<accession>A0A931B9Q8</accession>
<feature type="signal peptide" evidence="2">
    <location>
        <begin position="1"/>
        <end position="21"/>
    </location>
</feature>
<sequence length="160" mass="16231">MLGAVLAFSPAAALSADHARAAVPAAAATASPTQSPCPGGEETTPCPASSKDRDDVDNGKAEVAKEEQQNKQDIADAKAQSGKCPPTSKQCMTDLTGDGKAEKDGMAKAEQQLDSEKPAPTDNASGAVGDACKDFGAQLPPGLAPSDAPDEPTRICELMH</sequence>
<evidence type="ECO:0000313" key="4">
    <source>
        <dbReference type="Proteomes" id="UP000657385"/>
    </source>
</evidence>
<protein>
    <recommendedName>
        <fullName evidence="5">Secreted protein</fullName>
    </recommendedName>
</protein>
<organism evidence="3 4">
    <name type="scientific">Streptacidiphilus fuscans</name>
    <dbReference type="NCBI Taxonomy" id="2789292"/>
    <lineage>
        <taxon>Bacteria</taxon>
        <taxon>Bacillati</taxon>
        <taxon>Actinomycetota</taxon>
        <taxon>Actinomycetes</taxon>
        <taxon>Kitasatosporales</taxon>
        <taxon>Streptomycetaceae</taxon>
        <taxon>Streptacidiphilus</taxon>
    </lineage>
</organism>
<dbReference type="RefSeq" id="WP_196197819.1">
    <property type="nucleotide sequence ID" value="NZ_JADPRT010000017.1"/>
</dbReference>
<gene>
    <name evidence="3" type="ORF">I2501_32025</name>
</gene>